<dbReference type="AlphaFoldDB" id="A0A3M2W711"/>
<accession>A0A3M2W711</accession>
<sequence length="100" mass="10796">MMKTVSDISRNSGIEKAAIEDIVADHPAAKVVMIALVEALTDVFVKAQREIKGWAEIVQAASRPHDSNWKSSGALSSRFDVMACVGWNAALIRATADLSR</sequence>
<dbReference type="Proteomes" id="UP000280292">
    <property type="component" value="Unassembled WGS sequence"/>
</dbReference>
<gene>
    <name evidence="1" type="ORF">ALQ95_00597</name>
</gene>
<reference evidence="1 2" key="1">
    <citation type="submission" date="2018-08" db="EMBL/GenBank/DDBJ databases">
        <title>Recombination of ecologically and evolutionarily significant loci maintains genetic cohesion in the Pseudomonas syringae species complex.</title>
        <authorList>
            <person name="Dillon M."/>
            <person name="Thakur S."/>
            <person name="Almeida R.N.D."/>
            <person name="Weir B.S."/>
            <person name="Guttman D.S."/>
        </authorList>
    </citation>
    <scope>NUCLEOTIDE SEQUENCE [LARGE SCALE GENOMIC DNA]</scope>
    <source>
        <strain evidence="1 2">ICMP 3883</strain>
    </source>
</reference>
<proteinExistence type="predicted"/>
<dbReference type="EMBL" id="RBNR01000026">
    <property type="protein sequence ID" value="RML47332.1"/>
    <property type="molecule type" value="Genomic_DNA"/>
</dbReference>
<comment type="caution">
    <text evidence="1">The sequence shown here is derived from an EMBL/GenBank/DDBJ whole genome shotgun (WGS) entry which is preliminary data.</text>
</comment>
<evidence type="ECO:0000313" key="2">
    <source>
        <dbReference type="Proteomes" id="UP000280292"/>
    </source>
</evidence>
<organism evidence="1 2">
    <name type="scientific">Pseudomonas syringae pv. ribicola</name>
    <dbReference type="NCBI Taxonomy" id="55398"/>
    <lineage>
        <taxon>Bacteria</taxon>
        <taxon>Pseudomonadati</taxon>
        <taxon>Pseudomonadota</taxon>
        <taxon>Gammaproteobacteria</taxon>
        <taxon>Pseudomonadales</taxon>
        <taxon>Pseudomonadaceae</taxon>
        <taxon>Pseudomonas</taxon>
    </lineage>
</organism>
<protein>
    <submittedName>
        <fullName evidence="1">Type III effector HopT1-2</fullName>
    </submittedName>
</protein>
<name>A0A3M2W711_PSESI</name>
<evidence type="ECO:0000313" key="1">
    <source>
        <dbReference type="EMBL" id="RML47332.1"/>
    </source>
</evidence>